<keyword evidence="2" id="KW-0805">Transcription regulation</keyword>
<evidence type="ECO:0000256" key="2">
    <source>
        <dbReference type="ARBA" id="ARBA00023015"/>
    </source>
</evidence>
<feature type="domain" description="RNA polymerase sigma-70 region 2" evidence="5">
    <location>
        <begin position="12"/>
        <end position="78"/>
    </location>
</feature>
<dbReference type="Pfam" id="PF04542">
    <property type="entry name" value="Sigma70_r2"/>
    <property type="match status" value="1"/>
</dbReference>
<evidence type="ECO:0000256" key="3">
    <source>
        <dbReference type="ARBA" id="ARBA00023082"/>
    </source>
</evidence>
<evidence type="ECO:0000256" key="4">
    <source>
        <dbReference type="ARBA" id="ARBA00023163"/>
    </source>
</evidence>
<gene>
    <name evidence="7" type="ORF">BC6307_08245</name>
</gene>
<dbReference type="InterPro" id="IPR013249">
    <property type="entry name" value="RNA_pol_sigma70_r4_t2"/>
</dbReference>
<organism evidence="7 8">
    <name type="scientific">Sutcliffiella cohnii</name>
    <dbReference type="NCBI Taxonomy" id="33932"/>
    <lineage>
        <taxon>Bacteria</taxon>
        <taxon>Bacillati</taxon>
        <taxon>Bacillota</taxon>
        <taxon>Bacilli</taxon>
        <taxon>Bacillales</taxon>
        <taxon>Bacillaceae</taxon>
        <taxon>Sutcliffiella</taxon>
    </lineage>
</organism>
<evidence type="ECO:0000259" key="5">
    <source>
        <dbReference type="Pfam" id="PF04542"/>
    </source>
</evidence>
<reference evidence="7 8" key="1">
    <citation type="submission" date="2016-12" db="EMBL/GenBank/DDBJ databases">
        <title>The whole genome sequencing and assembly of Bacillus cohnii DSM 6307T strain.</title>
        <authorList>
            <person name="Lee Y.-J."/>
            <person name="Yi H."/>
            <person name="Bahn Y.-S."/>
            <person name="Kim J.F."/>
            <person name="Lee D.-W."/>
        </authorList>
    </citation>
    <scope>NUCLEOTIDE SEQUENCE [LARGE SCALE GENOMIC DNA]</scope>
    <source>
        <strain evidence="7 8">DSM 6307</strain>
    </source>
</reference>
<dbReference type="Gene3D" id="1.10.10.10">
    <property type="entry name" value="Winged helix-like DNA-binding domain superfamily/Winged helix DNA-binding domain"/>
    <property type="match status" value="1"/>
</dbReference>
<evidence type="ECO:0008006" key="9">
    <source>
        <dbReference type="Google" id="ProtNLM"/>
    </source>
</evidence>
<keyword evidence="4" id="KW-0804">Transcription</keyword>
<accession>A0A223KPD9</accession>
<dbReference type="InterPro" id="IPR007627">
    <property type="entry name" value="RNA_pol_sigma70_r2"/>
</dbReference>
<feature type="domain" description="RNA polymerase sigma factor 70 region 4 type 2" evidence="6">
    <location>
        <begin position="110"/>
        <end position="160"/>
    </location>
</feature>
<keyword evidence="8" id="KW-1185">Reference proteome</keyword>
<comment type="similarity">
    <text evidence="1">Belongs to the sigma-70 factor family. ECF subfamily.</text>
</comment>
<dbReference type="InterPro" id="IPR036388">
    <property type="entry name" value="WH-like_DNA-bd_sf"/>
</dbReference>
<dbReference type="Pfam" id="PF08281">
    <property type="entry name" value="Sigma70_r4_2"/>
    <property type="match status" value="1"/>
</dbReference>
<keyword evidence="3" id="KW-0731">Sigma factor</keyword>
<dbReference type="PANTHER" id="PTHR43133:SF60">
    <property type="entry name" value="RNA POLYMERASE SIGMA FACTOR SIGV"/>
    <property type="match status" value="1"/>
</dbReference>
<evidence type="ECO:0000313" key="8">
    <source>
        <dbReference type="Proteomes" id="UP000215224"/>
    </source>
</evidence>
<dbReference type="Gene3D" id="1.10.1740.10">
    <property type="match status" value="1"/>
</dbReference>
<name>A0A223KPD9_9BACI</name>
<protein>
    <recommendedName>
        <fullName evidence="9">RNA polymerase sigma factor</fullName>
    </recommendedName>
</protein>
<dbReference type="KEGG" id="bcoh:BC6307_08245"/>
<dbReference type="Proteomes" id="UP000215224">
    <property type="component" value="Chromosome"/>
</dbReference>
<dbReference type="EMBL" id="CP018866">
    <property type="protein sequence ID" value="AST91266.1"/>
    <property type="molecule type" value="Genomic_DNA"/>
</dbReference>
<evidence type="ECO:0000256" key="1">
    <source>
        <dbReference type="ARBA" id="ARBA00010641"/>
    </source>
</evidence>
<dbReference type="InterPro" id="IPR013324">
    <property type="entry name" value="RNA_pol_sigma_r3/r4-like"/>
</dbReference>
<evidence type="ECO:0000259" key="6">
    <source>
        <dbReference type="Pfam" id="PF08281"/>
    </source>
</evidence>
<dbReference type="STRING" id="1314751.GCA_001591425_00389"/>
<evidence type="ECO:0000313" key="7">
    <source>
        <dbReference type="EMBL" id="AST91266.1"/>
    </source>
</evidence>
<dbReference type="GO" id="GO:0006352">
    <property type="term" value="P:DNA-templated transcription initiation"/>
    <property type="evidence" value="ECO:0007669"/>
    <property type="project" value="InterPro"/>
</dbReference>
<dbReference type="SUPFAM" id="SSF88659">
    <property type="entry name" value="Sigma3 and sigma4 domains of RNA polymerase sigma factors"/>
    <property type="match status" value="1"/>
</dbReference>
<dbReference type="InterPro" id="IPR013325">
    <property type="entry name" value="RNA_pol_sigma_r2"/>
</dbReference>
<proteinExistence type="inferred from homology"/>
<dbReference type="GO" id="GO:0003677">
    <property type="term" value="F:DNA binding"/>
    <property type="evidence" value="ECO:0007669"/>
    <property type="project" value="InterPro"/>
</dbReference>
<dbReference type="AlphaFoldDB" id="A0A223KPD9"/>
<dbReference type="GO" id="GO:0016987">
    <property type="term" value="F:sigma factor activity"/>
    <property type="evidence" value="ECO:0007669"/>
    <property type="project" value="UniProtKB-KW"/>
</dbReference>
<dbReference type="PANTHER" id="PTHR43133">
    <property type="entry name" value="RNA POLYMERASE ECF-TYPE SIGMA FACTO"/>
    <property type="match status" value="1"/>
</dbReference>
<dbReference type="SUPFAM" id="SSF88946">
    <property type="entry name" value="Sigma2 domain of RNA polymerase sigma factors"/>
    <property type="match status" value="1"/>
</dbReference>
<dbReference type="InterPro" id="IPR039425">
    <property type="entry name" value="RNA_pol_sigma-70-like"/>
</dbReference>
<dbReference type="InterPro" id="IPR014284">
    <property type="entry name" value="RNA_pol_sigma-70_dom"/>
</dbReference>
<dbReference type="NCBIfam" id="TIGR02937">
    <property type="entry name" value="sigma70-ECF"/>
    <property type="match status" value="1"/>
</dbReference>
<sequence>MEVSSELDIEKLYVQYHRDIYQFALYFSSNKQDAEDITQETFIKAMKNIHSLNDASRAKYWLLSITKYTAIDHLRKKKLRSLLPNVIEKISRQENNDSLDDGLLLKEKWEEIQMVLLKIKPHYRSLLILRGIQELTIKETADVLGCTELKVRVDFHRAVKVLKKELHILEGGSPNEQERKSISRS</sequence>